<dbReference type="InterPro" id="IPR006860">
    <property type="entry name" value="FecR"/>
</dbReference>
<keyword evidence="2" id="KW-0472">Membrane</keyword>
<name>N1WNC6_9LEPT</name>
<dbReference type="STRING" id="1218598.LEP1GSC060_2164"/>
<accession>N1WNC6</accession>
<feature type="compositionally biased region" description="Basic and acidic residues" evidence="1">
    <location>
        <begin position="394"/>
        <end position="433"/>
    </location>
</feature>
<feature type="transmembrane region" description="Helical" evidence="2">
    <location>
        <begin position="12"/>
        <end position="31"/>
    </location>
</feature>
<keyword evidence="5" id="KW-1185">Reference proteome</keyword>
<organism evidence="4 5">
    <name type="scientific">Leptospira weilii serovar Ranarum str. ICFT</name>
    <dbReference type="NCBI Taxonomy" id="1218598"/>
    <lineage>
        <taxon>Bacteria</taxon>
        <taxon>Pseudomonadati</taxon>
        <taxon>Spirochaetota</taxon>
        <taxon>Spirochaetia</taxon>
        <taxon>Leptospirales</taxon>
        <taxon>Leptospiraceae</taxon>
        <taxon>Leptospira</taxon>
    </lineage>
</organism>
<feature type="compositionally biased region" description="Basic and acidic residues" evidence="1">
    <location>
        <begin position="318"/>
        <end position="334"/>
    </location>
</feature>
<dbReference type="OrthoDB" id="340531at2"/>
<feature type="region of interest" description="Disordered" evidence="1">
    <location>
        <begin position="209"/>
        <end position="433"/>
    </location>
</feature>
<dbReference type="RefSeq" id="WP_002997328.1">
    <property type="nucleotide sequence ID" value="NZ_AOHC02000018.1"/>
</dbReference>
<keyword evidence="2" id="KW-0812">Transmembrane</keyword>
<feature type="compositionally biased region" description="Low complexity" evidence="1">
    <location>
        <begin position="214"/>
        <end position="267"/>
    </location>
</feature>
<gene>
    <name evidence="4" type="ORF">LEP1GSC060_2164</name>
</gene>
<evidence type="ECO:0000256" key="2">
    <source>
        <dbReference type="SAM" id="Phobius"/>
    </source>
</evidence>
<evidence type="ECO:0000313" key="5">
    <source>
        <dbReference type="Proteomes" id="UP000012313"/>
    </source>
</evidence>
<proteinExistence type="predicted"/>
<dbReference type="AlphaFoldDB" id="N1WNC6"/>
<dbReference type="Pfam" id="PF04773">
    <property type="entry name" value="FecR"/>
    <property type="match status" value="1"/>
</dbReference>
<dbReference type="EMBL" id="AOHC02000018">
    <property type="protein sequence ID" value="EMY78752.1"/>
    <property type="molecule type" value="Genomic_DNA"/>
</dbReference>
<reference evidence="4" key="1">
    <citation type="submission" date="2013-03" db="EMBL/GenBank/DDBJ databases">
        <authorList>
            <person name="Harkins D.M."/>
            <person name="Durkin A.S."/>
            <person name="Brinkac L.M."/>
            <person name="Haft D.H."/>
            <person name="Selengut J.D."/>
            <person name="Sanka R."/>
            <person name="DePew J."/>
            <person name="Purushe J."/>
            <person name="Hartskeerl R.A."/>
            <person name="Ahmed A."/>
            <person name="van der Linden H."/>
            <person name="Goris M.G.A."/>
            <person name="Vinetz J.M."/>
            <person name="Sutton G.G."/>
            <person name="Nierman W.C."/>
            <person name="Fouts D.E."/>
        </authorList>
    </citation>
    <scope>NUCLEOTIDE SEQUENCE [LARGE SCALE GENOMIC DNA]</scope>
    <source>
        <strain evidence="4">ICFT</strain>
    </source>
</reference>
<dbReference type="Gene3D" id="2.60.120.1440">
    <property type="match status" value="1"/>
</dbReference>
<evidence type="ECO:0000256" key="1">
    <source>
        <dbReference type="SAM" id="MobiDB-lite"/>
    </source>
</evidence>
<comment type="caution">
    <text evidence="4">The sequence shown here is derived from an EMBL/GenBank/DDBJ whole genome shotgun (WGS) entry which is preliminary data.</text>
</comment>
<feature type="compositionally biased region" description="Basic and acidic residues" evidence="1">
    <location>
        <begin position="351"/>
        <end position="380"/>
    </location>
</feature>
<evidence type="ECO:0000313" key="4">
    <source>
        <dbReference type="EMBL" id="EMY78752.1"/>
    </source>
</evidence>
<dbReference type="Proteomes" id="UP000012313">
    <property type="component" value="Unassembled WGS sequence"/>
</dbReference>
<feature type="compositionally biased region" description="Polar residues" evidence="1">
    <location>
        <begin position="381"/>
        <end position="393"/>
    </location>
</feature>
<feature type="domain" description="FecR protein" evidence="3">
    <location>
        <begin position="76"/>
        <end position="172"/>
    </location>
</feature>
<feature type="compositionally biased region" description="Low complexity" evidence="1">
    <location>
        <begin position="294"/>
        <end position="304"/>
    </location>
</feature>
<feature type="compositionally biased region" description="Polar residues" evidence="1">
    <location>
        <begin position="268"/>
        <end position="293"/>
    </location>
</feature>
<evidence type="ECO:0000259" key="3">
    <source>
        <dbReference type="Pfam" id="PF04773"/>
    </source>
</evidence>
<sequence>MKDRFLSGDRPILFLLLFNIVAFIGIFLYDYTRYGYQGSQKVIGSILYKSKTIQRKYDSEVVWKEIEIGNSVQNRDTILTSEGSQAKIVFLDGSEIVIAENSMIFIDYLDNRANLEISSGGLQVTRKSDNKETSLGIRSGDGVLKLVEGVVNVEKKKNQKTLDYAILSGVVKADPSNPFPMLPKKSLDGFEKLFPVAASIQTAETLQAGTTADSGSSANTGLATASSATNSSAVDSGVSNVSSGANSNPSNASVSSSNSNSSRVNPNHGTQDNGKPNYTGSNPNHSGSSTTPDANSNVGSTTTNAGGGTTGFHTKSGLKTERTSRDHSNPDNKTSKRNVGNFKPGYDPEDYIQKQKYEHKVQEKSDSIASQKKTEFKDAESAQTQSKGGNRSASEVKKQKPSREWTAEELLRQEKEKRRREREDKEQREFLRM</sequence>
<keyword evidence="2" id="KW-1133">Transmembrane helix</keyword>
<protein>
    <submittedName>
        <fullName evidence="4">Sigma factor regulatory protein, FecR/PupR family</fullName>
    </submittedName>
</protein>